<evidence type="ECO:0000313" key="2">
    <source>
        <dbReference type="EMBL" id="KAF2903838.1"/>
    </source>
</evidence>
<feature type="region of interest" description="Disordered" evidence="1">
    <location>
        <begin position="1"/>
        <end position="34"/>
    </location>
</feature>
<comment type="caution">
    <text evidence="2">The sequence shown here is derived from an EMBL/GenBank/DDBJ whole genome shotgun (WGS) entry which is preliminary data.</text>
</comment>
<feature type="region of interest" description="Disordered" evidence="1">
    <location>
        <begin position="241"/>
        <end position="268"/>
    </location>
</feature>
<dbReference type="OrthoDB" id="6760573at2759"/>
<evidence type="ECO:0000256" key="1">
    <source>
        <dbReference type="SAM" id="MobiDB-lite"/>
    </source>
</evidence>
<organism evidence="2 3">
    <name type="scientific">Ignelater luminosus</name>
    <name type="common">Cucubano</name>
    <name type="synonym">Pyrophorus luminosus</name>
    <dbReference type="NCBI Taxonomy" id="2038154"/>
    <lineage>
        <taxon>Eukaryota</taxon>
        <taxon>Metazoa</taxon>
        <taxon>Ecdysozoa</taxon>
        <taxon>Arthropoda</taxon>
        <taxon>Hexapoda</taxon>
        <taxon>Insecta</taxon>
        <taxon>Pterygota</taxon>
        <taxon>Neoptera</taxon>
        <taxon>Endopterygota</taxon>
        <taxon>Coleoptera</taxon>
        <taxon>Polyphaga</taxon>
        <taxon>Elateriformia</taxon>
        <taxon>Elateroidea</taxon>
        <taxon>Elateridae</taxon>
        <taxon>Agrypninae</taxon>
        <taxon>Pyrophorini</taxon>
        <taxon>Ignelater</taxon>
    </lineage>
</organism>
<dbReference type="EMBL" id="VTPC01000923">
    <property type="protein sequence ID" value="KAF2903838.1"/>
    <property type="molecule type" value="Genomic_DNA"/>
</dbReference>
<gene>
    <name evidence="2" type="ORF">ILUMI_02336</name>
</gene>
<protein>
    <submittedName>
        <fullName evidence="2">Uncharacterized protein</fullName>
    </submittedName>
</protein>
<feature type="compositionally biased region" description="Polar residues" evidence="1">
    <location>
        <begin position="258"/>
        <end position="268"/>
    </location>
</feature>
<dbReference type="AlphaFoldDB" id="A0A8K0GN97"/>
<feature type="compositionally biased region" description="Low complexity" evidence="1">
    <location>
        <begin position="1"/>
        <end position="13"/>
    </location>
</feature>
<feature type="compositionally biased region" description="Polar residues" evidence="1">
    <location>
        <begin position="14"/>
        <end position="28"/>
    </location>
</feature>
<dbReference type="Proteomes" id="UP000801492">
    <property type="component" value="Unassembled WGS sequence"/>
</dbReference>
<proteinExistence type="predicted"/>
<accession>A0A8K0GN97</accession>
<keyword evidence="3" id="KW-1185">Reference proteome</keyword>
<sequence>MSLESASASDRSSNNGEQGNASEIDNSTDYYNYDDDDVWSYYETTYSEDERIEKCLKEKREKEKEEARQTELERGKEFQEYYENNKDKENSIFNLKGINFIRFTSKRIKFSFQPCRVARLVCKRVMFFISLRYRKGSWLIKRDSIPANYKRRIYSLFYTNGSFRFDDESIPYGIVEIWRILKTWAKSEDQFRKLKYQRYKAGEDVYIDTDDEDLFLSDTEIEELHRKREIIWNRMLPPDSEVPSRLRTRRQTRHERSVLSSTSESLDF</sequence>
<name>A0A8K0GN97_IGNLU</name>
<evidence type="ECO:0000313" key="3">
    <source>
        <dbReference type="Proteomes" id="UP000801492"/>
    </source>
</evidence>
<reference evidence="2" key="1">
    <citation type="submission" date="2019-08" db="EMBL/GenBank/DDBJ databases">
        <title>The genome of the North American firefly Photinus pyralis.</title>
        <authorList>
            <consortium name="Photinus pyralis genome working group"/>
            <person name="Fallon T.R."/>
            <person name="Sander Lower S.E."/>
            <person name="Weng J.-K."/>
        </authorList>
    </citation>
    <scope>NUCLEOTIDE SEQUENCE</scope>
    <source>
        <strain evidence="2">TRF0915ILg1</strain>
        <tissue evidence="2">Whole body</tissue>
    </source>
</reference>